<comment type="caution">
    <text evidence="2">The sequence shown here is derived from an EMBL/GenBank/DDBJ whole genome shotgun (WGS) entry which is preliminary data.</text>
</comment>
<evidence type="ECO:0000313" key="3">
    <source>
        <dbReference type="Proteomes" id="UP001319060"/>
    </source>
</evidence>
<organism evidence="2 3">
    <name type="scientific">Fictibacillus barbaricus</name>
    <dbReference type="NCBI Taxonomy" id="182136"/>
    <lineage>
        <taxon>Bacteria</taxon>
        <taxon>Bacillati</taxon>
        <taxon>Bacillota</taxon>
        <taxon>Bacilli</taxon>
        <taxon>Bacillales</taxon>
        <taxon>Fictibacillaceae</taxon>
        <taxon>Fictibacillus</taxon>
    </lineage>
</organism>
<reference evidence="2 3" key="1">
    <citation type="submission" date="2021-01" db="EMBL/GenBank/DDBJ databases">
        <title>Genome Sequencing of Type Strains.</title>
        <authorList>
            <person name="Lemaire J.F."/>
            <person name="Inderbitzin P."/>
            <person name="Collins S.B."/>
            <person name="Wespe N."/>
            <person name="Knight-Connoni V."/>
        </authorList>
    </citation>
    <scope>NUCLEOTIDE SEQUENCE [LARGE SCALE GENOMIC DNA]</scope>
    <source>
        <strain evidence="2 3">DSM 14730</strain>
    </source>
</reference>
<dbReference type="InterPro" id="IPR000086">
    <property type="entry name" value="NUDIX_hydrolase_dom"/>
</dbReference>
<name>A0ABS2ZJV8_9BACL</name>
<feature type="domain" description="Nudix hydrolase" evidence="1">
    <location>
        <begin position="13"/>
        <end position="140"/>
    </location>
</feature>
<gene>
    <name evidence="2" type="ORF">JYA64_20670</name>
</gene>
<dbReference type="EMBL" id="JAFHKS010000044">
    <property type="protein sequence ID" value="MBN3547727.1"/>
    <property type="molecule type" value="Genomic_DNA"/>
</dbReference>
<keyword evidence="3" id="KW-1185">Reference proteome</keyword>
<dbReference type="Pfam" id="PF00293">
    <property type="entry name" value="NUDIX"/>
    <property type="match status" value="1"/>
</dbReference>
<accession>A0ABS2ZJV8</accession>
<dbReference type="PROSITE" id="PS51462">
    <property type="entry name" value="NUDIX"/>
    <property type="match status" value="1"/>
</dbReference>
<proteinExistence type="predicted"/>
<dbReference type="InterPro" id="IPR015797">
    <property type="entry name" value="NUDIX_hydrolase-like_dom_sf"/>
</dbReference>
<evidence type="ECO:0000313" key="2">
    <source>
        <dbReference type="EMBL" id="MBN3547727.1"/>
    </source>
</evidence>
<evidence type="ECO:0000259" key="1">
    <source>
        <dbReference type="PROSITE" id="PS51462"/>
    </source>
</evidence>
<protein>
    <submittedName>
        <fullName evidence="2">NUDIX domain-containing protein</fullName>
    </submittedName>
</protein>
<sequence length="143" mass="16391">MEFGKKIPDVYYRRREAVYAVVLEKNKKVAIIVQNGKGFLPGGGLEIGEEQHTALKRECMEETGFIFELNQYVGHAEQYFQTRQGEYLMNNGYFYTGSFGEFVSQPVDDDHKLLWMEIDDAADILFHSSHVWAVKKACRAGKA</sequence>
<dbReference type="SUPFAM" id="SSF55811">
    <property type="entry name" value="Nudix"/>
    <property type="match status" value="1"/>
</dbReference>
<dbReference type="Proteomes" id="UP001319060">
    <property type="component" value="Unassembled WGS sequence"/>
</dbReference>
<dbReference type="Gene3D" id="3.90.79.10">
    <property type="entry name" value="Nucleoside Triphosphate Pyrophosphohydrolase"/>
    <property type="match status" value="1"/>
</dbReference>
<dbReference type="RefSeq" id="WP_188401935.1">
    <property type="nucleotide sequence ID" value="NZ_BMCE01000001.1"/>
</dbReference>